<gene>
    <name evidence="1" type="ORF">HLVA_11830</name>
</gene>
<dbReference type="Proteomes" id="UP001321582">
    <property type="component" value="Chromosome"/>
</dbReference>
<reference evidence="1 2" key="1">
    <citation type="submission" date="2022-11" db="EMBL/GenBank/DDBJ databases">
        <title>Haliovirga abyssi gen. nov., sp. nov., a mesophilic fermentative bacterium isolated from the Iheya North hydrothermal field and the proposal of Haliovirgaceae fam. nov.</title>
        <authorList>
            <person name="Miyazaki U."/>
            <person name="Tame A."/>
            <person name="Miyazaki J."/>
            <person name="Takai K."/>
            <person name="Sawayama S."/>
            <person name="Kitajima M."/>
            <person name="Okamoto A."/>
            <person name="Nakagawa S."/>
        </authorList>
    </citation>
    <scope>NUCLEOTIDE SEQUENCE [LARGE SCALE GENOMIC DNA]</scope>
    <source>
        <strain evidence="1 2">IC12</strain>
    </source>
</reference>
<dbReference type="EMBL" id="AP027059">
    <property type="protein sequence ID" value="BDU50614.1"/>
    <property type="molecule type" value="Genomic_DNA"/>
</dbReference>
<dbReference type="AlphaFoldDB" id="A0AAU9D3S6"/>
<evidence type="ECO:0000313" key="2">
    <source>
        <dbReference type="Proteomes" id="UP001321582"/>
    </source>
</evidence>
<name>A0AAU9D3S6_9FUSO</name>
<dbReference type="KEGG" id="haby:HLVA_11830"/>
<evidence type="ECO:0000313" key="1">
    <source>
        <dbReference type="EMBL" id="BDU50614.1"/>
    </source>
</evidence>
<protein>
    <submittedName>
        <fullName evidence="1">Uncharacterized protein</fullName>
    </submittedName>
</protein>
<organism evidence="1 2">
    <name type="scientific">Haliovirga abyssi</name>
    <dbReference type="NCBI Taxonomy" id="2996794"/>
    <lineage>
        <taxon>Bacteria</taxon>
        <taxon>Fusobacteriati</taxon>
        <taxon>Fusobacteriota</taxon>
        <taxon>Fusobacteriia</taxon>
        <taxon>Fusobacteriales</taxon>
        <taxon>Haliovirgaceae</taxon>
        <taxon>Haliovirga</taxon>
    </lineage>
</organism>
<proteinExistence type="predicted"/>
<keyword evidence="2" id="KW-1185">Reference proteome</keyword>
<sequence>MTEYIKIDEFELGTDIKNQIEIEEYKRKDYGIDLLNENIILGSIKKERNIDEKGYEFKIMPISTYDTPLLMVS</sequence>
<accession>A0AAU9D3S6</accession>
<dbReference type="RefSeq" id="WP_307903478.1">
    <property type="nucleotide sequence ID" value="NZ_AP027059.1"/>
</dbReference>